<name>A0A8J6B014_9EUKA</name>
<dbReference type="AlphaFoldDB" id="A0A8J6B014"/>
<reference evidence="2" key="1">
    <citation type="submission" date="2021-05" db="EMBL/GenBank/DDBJ databases">
        <title>A free-living protist that lacks canonical eukaryotic 1 DNA replication and segregation systems.</title>
        <authorList>
            <person name="Salas-Leiva D.E."/>
            <person name="Tromer E.C."/>
            <person name="Curtis B.A."/>
            <person name="Jerlstrom-Hultqvist J."/>
            <person name="Kolisko M."/>
            <person name="Yi Z."/>
            <person name="Salas-Leiva J.S."/>
            <person name="Gallot-Lavallee L."/>
            <person name="Kops G.J.P.L."/>
            <person name="Archibald J.M."/>
            <person name="Simpson A.G.B."/>
            <person name="Roger A.J."/>
        </authorList>
    </citation>
    <scope>NUCLEOTIDE SEQUENCE</scope>
    <source>
        <strain evidence="2">BICM</strain>
    </source>
</reference>
<feature type="region of interest" description="Disordered" evidence="1">
    <location>
        <begin position="61"/>
        <end position="94"/>
    </location>
</feature>
<accession>A0A8J6B014</accession>
<feature type="compositionally biased region" description="Gly residues" evidence="1">
    <location>
        <begin position="68"/>
        <end position="78"/>
    </location>
</feature>
<evidence type="ECO:0000313" key="3">
    <source>
        <dbReference type="Proteomes" id="UP000717585"/>
    </source>
</evidence>
<keyword evidence="3" id="KW-1185">Reference proteome</keyword>
<dbReference type="Proteomes" id="UP000717585">
    <property type="component" value="Unassembled WGS sequence"/>
</dbReference>
<dbReference type="EMBL" id="JAHDYR010000067">
    <property type="protein sequence ID" value="KAG9390014.1"/>
    <property type="molecule type" value="Genomic_DNA"/>
</dbReference>
<evidence type="ECO:0000313" key="2">
    <source>
        <dbReference type="EMBL" id="KAG9390014.1"/>
    </source>
</evidence>
<evidence type="ECO:0000256" key="1">
    <source>
        <dbReference type="SAM" id="MobiDB-lite"/>
    </source>
</evidence>
<comment type="caution">
    <text evidence="2">The sequence shown here is derived from an EMBL/GenBank/DDBJ whole genome shotgun (WGS) entry which is preliminary data.</text>
</comment>
<proteinExistence type="predicted"/>
<gene>
    <name evidence="2" type="ORF">J8273_8707</name>
</gene>
<organism evidence="2 3">
    <name type="scientific">Carpediemonas membranifera</name>
    <dbReference type="NCBI Taxonomy" id="201153"/>
    <lineage>
        <taxon>Eukaryota</taxon>
        <taxon>Metamonada</taxon>
        <taxon>Carpediemonas-like organisms</taxon>
        <taxon>Carpediemonas</taxon>
    </lineage>
</organism>
<sequence>MHENISMDFDTSELMAMLYAIPKNKRTQTFKKEFKIVLMDAISASRALNASDDDARLHFATDQRPTGQGDGPPAGQGDGPPAVQGDGSPAGQTVLPADQDAAAKHHKRKNDLSCYDVDTILSKTWSGSIDRSNEQSDDWTIVSLDAAEHPTVEQLHALQSILTVNSGPQTMWQAVIVPPLSLSIRQTHCEWN</sequence>
<protein>
    <submittedName>
        <fullName evidence="2">Uncharacterized protein</fullName>
    </submittedName>
</protein>